<feature type="signal peptide" evidence="1">
    <location>
        <begin position="1"/>
        <end position="17"/>
    </location>
</feature>
<name>A0AAQ4FBG5_AMBAM</name>
<protein>
    <recommendedName>
        <fullName evidence="4">M13 family peptidase</fullName>
    </recommendedName>
</protein>
<dbReference type="GO" id="GO:0006508">
    <property type="term" value="P:proteolysis"/>
    <property type="evidence" value="ECO:0007669"/>
    <property type="project" value="InterPro"/>
</dbReference>
<feature type="non-terminal residue" evidence="2">
    <location>
        <position position="88"/>
    </location>
</feature>
<evidence type="ECO:0000313" key="3">
    <source>
        <dbReference type="Proteomes" id="UP001321473"/>
    </source>
</evidence>
<dbReference type="InterPro" id="IPR024079">
    <property type="entry name" value="MetalloPept_cat_dom_sf"/>
</dbReference>
<accession>A0AAQ4FBG5</accession>
<evidence type="ECO:0008006" key="4">
    <source>
        <dbReference type="Google" id="ProtNLM"/>
    </source>
</evidence>
<evidence type="ECO:0000256" key="1">
    <source>
        <dbReference type="SAM" id="SignalP"/>
    </source>
</evidence>
<reference evidence="2 3" key="1">
    <citation type="journal article" date="2023" name="Arcadia Sci">
        <title>De novo assembly of a long-read Amblyomma americanum tick genome.</title>
        <authorList>
            <person name="Chou S."/>
            <person name="Poskanzer K.E."/>
            <person name="Rollins M."/>
            <person name="Thuy-Boun P.S."/>
        </authorList>
    </citation>
    <scope>NUCLEOTIDE SEQUENCE [LARGE SCALE GENOMIC DNA]</scope>
    <source>
        <strain evidence="2">F_SG_1</strain>
        <tissue evidence="2">Salivary glands</tissue>
    </source>
</reference>
<dbReference type="InterPro" id="IPR000718">
    <property type="entry name" value="Peptidase_M13"/>
</dbReference>
<dbReference type="Proteomes" id="UP001321473">
    <property type="component" value="Unassembled WGS sequence"/>
</dbReference>
<keyword evidence="3" id="KW-1185">Reference proteome</keyword>
<dbReference type="AlphaFoldDB" id="A0AAQ4FBG5"/>
<dbReference type="GO" id="GO:0004222">
    <property type="term" value="F:metalloendopeptidase activity"/>
    <property type="evidence" value="ECO:0007669"/>
    <property type="project" value="InterPro"/>
</dbReference>
<dbReference type="SUPFAM" id="SSF55486">
    <property type="entry name" value="Metalloproteases ('zincins'), catalytic domain"/>
    <property type="match status" value="1"/>
</dbReference>
<gene>
    <name evidence="2" type="ORF">V5799_009624</name>
</gene>
<keyword evidence="1" id="KW-0732">Signal</keyword>
<sequence length="88" mass="9779">MTFAMGAFVCVATLVVAFVVRAWMPYEARSDPFCRSDACLAHVRLIEARIDRGVDPCVDFDAYACSRWKPASEFYGHASALTNVLLDN</sequence>
<dbReference type="Gene3D" id="3.40.390.10">
    <property type="entry name" value="Collagenase (Catalytic Domain)"/>
    <property type="match status" value="1"/>
</dbReference>
<dbReference type="EMBL" id="JARKHS020004938">
    <property type="protein sequence ID" value="KAK8784015.1"/>
    <property type="molecule type" value="Genomic_DNA"/>
</dbReference>
<dbReference type="PROSITE" id="PS51885">
    <property type="entry name" value="NEPRILYSIN"/>
    <property type="match status" value="1"/>
</dbReference>
<feature type="chain" id="PRO_5042881088" description="M13 family peptidase" evidence="1">
    <location>
        <begin position="18"/>
        <end position="88"/>
    </location>
</feature>
<evidence type="ECO:0000313" key="2">
    <source>
        <dbReference type="EMBL" id="KAK8784015.1"/>
    </source>
</evidence>
<organism evidence="2 3">
    <name type="scientific">Amblyomma americanum</name>
    <name type="common">Lone star tick</name>
    <dbReference type="NCBI Taxonomy" id="6943"/>
    <lineage>
        <taxon>Eukaryota</taxon>
        <taxon>Metazoa</taxon>
        <taxon>Ecdysozoa</taxon>
        <taxon>Arthropoda</taxon>
        <taxon>Chelicerata</taxon>
        <taxon>Arachnida</taxon>
        <taxon>Acari</taxon>
        <taxon>Parasitiformes</taxon>
        <taxon>Ixodida</taxon>
        <taxon>Ixodoidea</taxon>
        <taxon>Ixodidae</taxon>
        <taxon>Amblyomminae</taxon>
        <taxon>Amblyomma</taxon>
    </lineage>
</organism>
<comment type="caution">
    <text evidence="2">The sequence shown here is derived from an EMBL/GenBank/DDBJ whole genome shotgun (WGS) entry which is preliminary data.</text>
</comment>
<proteinExistence type="predicted"/>